<feature type="transmembrane region" description="Helical" evidence="1">
    <location>
        <begin position="12"/>
        <end position="34"/>
    </location>
</feature>
<accession>A0ABN6NB72</accession>
<dbReference type="EMBL" id="AP025592">
    <property type="protein sequence ID" value="BDG10493.1"/>
    <property type="molecule type" value="Genomic_DNA"/>
</dbReference>
<keyword evidence="1" id="KW-0472">Membrane</keyword>
<keyword evidence="3" id="KW-1185">Reference proteome</keyword>
<evidence type="ECO:0000256" key="1">
    <source>
        <dbReference type="SAM" id="Phobius"/>
    </source>
</evidence>
<sequence>MVLPSRPALHAQLATAAEWLLGGLTIAMLARGLIG</sequence>
<evidence type="ECO:0000313" key="2">
    <source>
        <dbReference type="EMBL" id="BDG10493.1"/>
    </source>
</evidence>
<name>A0ABN6NB72_9BACT</name>
<gene>
    <name evidence="2" type="ORF">AMPC_36060</name>
</gene>
<keyword evidence="1" id="KW-1133">Transmembrane helix</keyword>
<keyword evidence="1" id="KW-0812">Transmembrane</keyword>
<dbReference type="Proteomes" id="UP001162734">
    <property type="component" value="Chromosome"/>
</dbReference>
<proteinExistence type="predicted"/>
<evidence type="ECO:0000313" key="3">
    <source>
        <dbReference type="Proteomes" id="UP001162734"/>
    </source>
</evidence>
<organism evidence="2 3">
    <name type="scientific">Anaeromyxobacter paludicola</name>
    <dbReference type="NCBI Taxonomy" id="2918171"/>
    <lineage>
        <taxon>Bacteria</taxon>
        <taxon>Pseudomonadati</taxon>
        <taxon>Myxococcota</taxon>
        <taxon>Myxococcia</taxon>
        <taxon>Myxococcales</taxon>
        <taxon>Cystobacterineae</taxon>
        <taxon>Anaeromyxobacteraceae</taxon>
        <taxon>Anaeromyxobacter</taxon>
    </lineage>
</organism>
<protein>
    <submittedName>
        <fullName evidence="2">Uncharacterized protein</fullName>
    </submittedName>
</protein>
<reference evidence="3" key="1">
    <citation type="journal article" date="2022" name="Int. J. Syst. Evol. Microbiol.">
        <title>Anaeromyxobacter oryzae sp. nov., Anaeromyxobacter diazotrophicus sp. nov. and Anaeromyxobacter paludicola sp. nov., isolated from paddy soils.</title>
        <authorList>
            <person name="Itoh H."/>
            <person name="Xu Z."/>
            <person name="Mise K."/>
            <person name="Masuda Y."/>
            <person name="Ushijima N."/>
            <person name="Hayakawa C."/>
            <person name="Shiratori Y."/>
            <person name="Senoo K."/>
        </authorList>
    </citation>
    <scope>NUCLEOTIDE SEQUENCE [LARGE SCALE GENOMIC DNA]</scope>
    <source>
        <strain evidence="3">Red630</strain>
    </source>
</reference>